<dbReference type="EMBL" id="JBHSXN010000002">
    <property type="protein sequence ID" value="MFC6953761.1"/>
    <property type="molecule type" value="Genomic_DNA"/>
</dbReference>
<name>A0ABD5VLL8_9EURY</name>
<accession>A0ABD5VLL8</accession>
<proteinExistence type="predicted"/>
<keyword evidence="2" id="KW-1185">Reference proteome</keyword>
<evidence type="ECO:0000313" key="2">
    <source>
        <dbReference type="Proteomes" id="UP001596395"/>
    </source>
</evidence>
<organism evidence="1 2">
    <name type="scientific">Halorubellus litoreus</name>
    <dbReference type="NCBI Taxonomy" id="755308"/>
    <lineage>
        <taxon>Archaea</taxon>
        <taxon>Methanobacteriati</taxon>
        <taxon>Methanobacteriota</taxon>
        <taxon>Stenosarchaea group</taxon>
        <taxon>Halobacteria</taxon>
        <taxon>Halobacteriales</taxon>
        <taxon>Halorubellaceae</taxon>
        <taxon>Halorubellus</taxon>
    </lineage>
</organism>
<dbReference type="Proteomes" id="UP001596395">
    <property type="component" value="Unassembled WGS sequence"/>
</dbReference>
<dbReference type="AlphaFoldDB" id="A0ABD5VLL8"/>
<comment type="caution">
    <text evidence="1">The sequence shown here is derived from an EMBL/GenBank/DDBJ whole genome shotgun (WGS) entry which is preliminary data.</text>
</comment>
<reference evidence="1 2" key="1">
    <citation type="journal article" date="2019" name="Int. J. Syst. Evol. Microbiol.">
        <title>The Global Catalogue of Microorganisms (GCM) 10K type strain sequencing project: providing services to taxonomists for standard genome sequencing and annotation.</title>
        <authorList>
            <consortium name="The Broad Institute Genomics Platform"/>
            <consortium name="The Broad Institute Genome Sequencing Center for Infectious Disease"/>
            <person name="Wu L."/>
            <person name="Ma J."/>
        </authorList>
    </citation>
    <scope>NUCLEOTIDE SEQUENCE [LARGE SCALE GENOMIC DNA]</scope>
    <source>
        <strain evidence="1 2">GX26</strain>
    </source>
</reference>
<protein>
    <submittedName>
        <fullName evidence="1">Uncharacterized protein</fullName>
    </submittedName>
</protein>
<sequence length="82" mass="9411">MPDGALTISCFSAKQANELTRILYDENPGSLYHVEHYPRTHDDTGEWEDILLVIRQLSHHDGFGWASSDSHPEPDYWAEDLL</sequence>
<evidence type="ECO:0000313" key="1">
    <source>
        <dbReference type="EMBL" id="MFC6953761.1"/>
    </source>
</evidence>
<gene>
    <name evidence="1" type="ORF">ACFQGB_12890</name>
</gene>
<dbReference type="RefSeq" id="WP_336350714.1">
    <property type="nucleotide sequence ID" value="NZ_JAZAQL010000002.1"/>
</dbReference>